<evidence type="ECO:0000256" key="2">
    <source>
        <dbReference type="SAM" id="Phobius"/>
    </source>
</evidence>
<feature type="region of interest" description="Disordered" evidence="1">
    <location>
        <begin position="633"/>
        <end position="669"/>
    </location>
</feature>
<dbReference type="OrthoDB" id="548237at2759"/>
<feature type="transmembrane region" description="Helical" evidence="2">
    <location>
        <begin position="810"/>
        <end position="830"/>
    </location>
</feature>
<feature type="transmembrane region" description="Helical" evidence="2">
    <location>
        <begin position="740"/>
        <end position="763"/>
    </location>
</feature>
<protein>
    <recommendedName>
        <fullName evidence="5">TRP C-terminal domain-containing protein</fullName>
    </recommendedName>
</protein>
<dbReference type="EMBL" id="JAEHOC010000046">
    <property type="protein sequence ID" value="KAG2426645.1"/>
    <property type="molecule type" value="Genomic_DNA"/>
</dbReference>
<feature type="transmembrane region" description="Helical" evidence="2">
    <location>
        <begin position="700"/>
        <end position="720"/>
    </location>
</feature>
<name>A0A835STU4_CHLIN</name>
<reference evidence="3" key="1">
    <citation type="journal article" date="2020" name="bioRxiv">
        <title>Comparative genomics of Chlamydomonas.</title>
        <authorList>
            <person name="Craig R.J."/>
            <person name="Hasan A.R."/>
            <person name="Ness R.W."/>
            <person name="Keightley P.D."/>
        </authorList>
    </citation>
    <scope>NUCLEOTIDE SEQUENCE</scope>
    <source>
        <strain evidence="3">SAG 7.73</strain>
    </source>
</reference>
<keyword evidence="4" id="KW-1185">Reference proteome</keyword>
<dbReference type="AlphaFoldDB" id="A0A835STU4"/>
<evidence type="ECO:0000313" key="4">
    <source>
        <dbReference type="Proteomes" id="UP000650467"/>
    </source>
</evidence>
<keyword evidence="2" id="KW-0472">Membrane</keyword>
<keyword evidence="2" id="KW-1133">Transmembrane helix</keyword>
<dbReference type="PANTHER" id="PTHR19862:SF14">
    <property type="entry name" value="WD REPEAT-CONTAINING PROTEIN 48"/>
    <property type="match status" value="1"/>
</dbReference>
<dbReference type="GO" id="GO:0000724">
    <property type="term" value="P:double-strand break repair via homologous recombination"/>
    <property type="evidence" value="ECO:0007669"/>
    <property type="project" value="TreeGrafter"/>
</dbReference>
<evidence type="ECO:0000256" key="1">
    <source>
        <dbReference type="SAM" id="MobiDB-lite"/>
    </source>
</evidence>
<dbReference type="Proteomes" id="UP000650467">
    <property type="component" value="Unassembled WGS sequence"/>
</dbReference>
<gene>
    <name evidence="3" type="ORF">HXX76_012958</name>
</gene>
<feature type="transmembrane region" description="Helical" evidence="2">
    <location>
        <begin position="588"/>
        <end position="608"/>
    </location>
</feature>
<dbReference type="InterPro" id="IPR051246">
    <property type="entry name" value="WDR48"/>
</dbReference>
<comment type="caution">
    <text evidence="3">The sequence shown here is derived from an EMBL/GenBank/DDBJ whole genome shotgun (WGS) entry which is preliminary data.</text>
</comment>
<feature type="transmembrane region" description="Helical" evidence="2">
    <location>
        <begin position="870"/>
        <end position="889"/>
    </location>
</feature>
<evidence type="ECO:0008006" key="5">
    <source>
        <dbReference type="Google" id="ProtNLM"/>
    </source>
</evidence>
<accession>A0A835STU4</accession>
<evidence type="ECO:0000313" key="3">
    <source>
        <dbReference type="EMBL" id="KAG2426645.1"/>
    </source>
</evidence>
<feature type="transmembrane region" description="Helical" evidence="2">
    <location>
        <begin position="909"/>
        <end position="930"/>
    </location>
</feature>
<organism evidence="3 4">
    <name type="scientific">Chlamydomonas incerta</name>
    <dbReference type="NCBI Taxonomy" id="51695"/>
    <lineage>
        <taxon>Eukaryota</taxon>
        <taxon>Viridiplantae</taxon>
        <taxon>Chlorophyta</taxon>
        <taxon>core chlorophytes</taxon>
        <taxon>Chlorophyceae</taxon>
        <taxon>CS clade</taxon>
        <taxon>Chlamydomonadales</taxon>
        <taxon>Chlamydomonadaceae</taxon>
        <taxon>Chlamydomonas</taxon>
    </lineage>
</organism>
<dbReference type="PANTHER" id="PTHR19862">
    <property type="entry name" value="WD REPEAT-CONTAINING PROTEIN 48"/>
    <property type="match status" value="1"/>
</dbReference>
<keyword evidence="2" id="KW-0812">Transmembrane</keyword>
<proteinExistence type="predicted"/>
<sequence>MVAFGAIIVSRALGEFQVSGANTSINGNSAGQHGGVLSCGEADAQNGGIRAAVTITNGGQVGGNAAIAGDGGVIWASYVASLTVSGDDVSLTDNAAGRHGGVLHALSVDELVMSSGAAITRNQATQGSDNHANSSTGGVVSLQTPAAHALFLRVTALKAAANTAGRDGGVVYMTAADGSSCTLALSGSVLESNAAGSGAALRNLALTEQGIWDLLESWTGPDCALLALVDVSLMRAKLATPASAAEAVLKPAPQQPKHLWLFDPSAAALRVSCAGLITQTQKNGSQIASSSVLRSSGAALARSSLQECIVADVRQPQEQLEAEGSSQSNTVSAAAGAAAAISGEMLYLTPAAVRLSAVAIQIQSERSSPSSTSEASGSSLIYKDIWPLAPMSIDTAASSTTGGTNTTAHLALPTGSRLRFIAELVSAAGDVVEGYPPVALRLALEPAAWAQLQPSIVTVTDQATGQAEWSQVVVHGWPGDTYTLRQVWYGSLVPGADVMQQLQQARAALNFSANGSSSSMPSANSSSFASLGDICVLTASAGDAEISDDQLLYVNWQCAEGYAGRLCATCVPNLYLSNDFECQDCPPVGLNLFLGLLAFFANVVLMLYTSWTAYTDEGGAAAEEDIEVVESSGVSGPISRGEASPPAASQPPTPRVAKARRHVDSSKEAEVGSSEKLKVIIVHVQYFIIITRLNLNWPRIIHKLAASFGTVTGASNYVTFAPSCFFPDYTSSGQARVTVIYSLVAPCLAVLLCLALWALRYYWFNQSRLKRAHGGRYNGSQHSRSRGGVAALDLHHLSSLAADAPDSDRVLLVGVFILYPGLVQASLSIFACRTLDDGSGPYPEAQMAILVAIGAMNMTTNALKSHMLAVMEFLSLSVLVLTINLGLFFAMESTTGATAVTSEGAVETVVGILIILLNTCLVAGFAVLIAKSALPQARGLGLRLRSHLDKVAASGGRRWQPATMLHRVGCGKCSGGMLQESEDGYKTA</sequence>
<dbReference type="GO" id="GO:0043130">
    <property type="term" value="F:ubiquitin binding"/>
    <property type="evidence" value="ECO:0007669"/>
    <property type="project" value="TreeGrafter"/>
</dbReference>